<sequence length="186" mass="21799">MTSEEYFEAASEISRLHLKRSWSCDNMAKDEASDLHFGRPNGSALEIRFSNRLTFGLIGDRTDKHECPLKQLRERVAMDLKEGNGCTALYWLRGWKTFRDSSIPRWRGFSRGKFSGRSSQYIPKPKTLKQRQESIQQDSQDHTDNREQTETTRKKDPKQIRVHSSRTHRSLHGLTKYAQLRRNCQI</sequence>
<evidence type="ECO:0000256" key="1">
    <source>
        <dbReference type="SAM" id="MobiDB-lite"/>
    </source>
</evidence>
<evidence type="ECO:0000313" key="2">
    <source>
        <dbReference type="EMBL" id="VDO22392.1"/>
    </source>
</evidence>
<dbReference type="EMBL" id="UZAF01016174">
    <property type="protein sequence ID" value="VDO22392.1"/>
    <property type="molecule type" value="Genomic_DNA"/>
</dbReference>
<feature type="compositionally biased region" description="Basic and acidic residues" evidence="1">
    <location>
        <begin position="139"/>
        <end position="159"/>
    </location>
</feature>
<dbReference type="Proteomes" id="UP000268014">
    <property type="component" value="Unassembled WGS sequence"/>
</dbReference>
<feature type="compositionally biased region" description="Low complexity" evidence="1">
    <location>
        <begin position="109"/>
        <end position="119"/>
    </location>
</feature>
<gene>
    <name evidence="2" type="ORF">HPLM_LOCUS4092</name>
</gene>
<protein>
    <submittedName>
        <fullName evidence="2">Uncharacterized protein</fullName>
    </submittedName>
</protein>
<dbReference type="AlphaFoldDB" id="A0A3P7WY68"/>
<keyword evidence="3" id="KW-1185">Reference proteome</keyword>
<reference evidence="2 3" key="1">
    <citation type="submission" date="2018-11" db="EMBL/GenBank/DDBJ databases">
        <authorList>
            <consortium name="Pathogen Informatics"/>
        </authorList>
    </citation>
    <scope>NUCLEOTIDE SEQUENCE [LARGE SCALE GENOMIC DNA]</scope>
    <source>
        <strain evidence="2 3">MHpl1</strain>
    </source>
</reference>
<proteinExistence type="predicted"/>
<feature type="region of interest" description="Disordered" evidence="1">
    <location>
        <begin position="109"/>
        <end position="173"/>
    </location>
</feature>
<evidence type="ECO:0000313" key="3">
    <source>
        <dbReference type="Proteomes" id="UP000268014"/>
    </source>
</evidence>
<feature type="compositionally biased region" description="Basic residues" evidence="1">
    <location>
        <begin position="160"/>
        <end position="171"/>
    </location>
</feature>
<name>A0A3P7WY68_HAEPC</name>
<organism evidence="2 3">
    <name type="scientific">Haemonchus placei</name>
    <name type="common">Barber's pole worm</name>
    <dbReference type="NCBI Taxonomy" id="6290"/>
    <lineage>
        <taxon>Eukaryota</taxon>
        <taxon>Metazoa</taxon>
        <taxon>Ecdysozoa</taxon>
        <taxon>Nematoda</taxon>
        <taxon>Chromadorea</taxon>
        <taxon>Rhabditida</taxon>
        <taxon>Rhabditina</taxon>
        <taxon>Rhabditomorpha</taxon>
        <taxon>Strongyloidea</taxon>
        <taxon>Trichostrongylidae</taxon>
        <taxon>Haemonchus</taxon>
    </lineage>
</organism>
<accession>A0A3P7WY68</accession>